<evidence type="ECO:0000313" key="3">
    <source>
        <dbReference type="Proteomes" id="UP000059680"/>
    </source>
</evidence>
<evidence type="ECO:0000256" key="1">
    <source>
        <dbReference type="SAM" id="MobiDB-lite"/>
    </source>
</evidence>
<sequence length="114" mass="12172">VHDGPVRAAGLPPGGDDVAGDERPAGAGREADGHRRLQRRRPGVVLPHRAPRLLHRRPRSAAAAAAALHEVHRRQVAVAVLVLDQHGEVVLVGAGVHPERDVHPLPFARHPAHT</sequence>
<dbReference type="EMBL" id="AP014958">
    <property type="protein sequence ID" value="BAS80124.1"/>
    <property type="molecule type" value="Genomic_DNA"/>
</dbReference>
<reference evidence="2 3" key="3">
    <citation type="journal article" date="2013" name="Rice">
        <title>Improvement of the Oryza sativa Nipponbare reference genome using next generation sequence and optical map data.</title>
        <authorList>
            <person name="Kawahara Y."/>
            <person name="de la Bastide M."/>
            <person name="Hamilton J.P."/>
            <person name="Kanamori H."/>
            <person name="McCombie W.R."/>
            <person name="Ouyang S."/>
            <person name="Schwartz D.C."/>
            <person name="Tanaka T."/>
            <person name="Wu J."/>
            <person name="Zhou S."/>
            <person name="Childs K.L."/>
            <person name="Davidson R.M."/>
            <person name="Lin H."/>
            <person name="Quesada-Ocampo L."/>
            <person name="Vaillancourt B."/>
            <person name="Sakai H."/>
            <person name="Lee S.S."/>
            <person name="Kim J."/>
            <person name="Numa H."/>
            <person name="Itoh T."/>
            <person name="Buell C.R."/>
            <person name="Matsumoto T."/>
        </authorList>
    </citation>
    <scope>NUCLEOTIDE SEQUENCE [LARGE SCALE GENOMIC DNA]</scope>
    <source>
        <strain evidence="3">cv. Nipponbare</strain>
    </source>
</reference>
<dbReference type="AlphaFoldDB" id="A0A0P0VMI1"/>
<name>A0A0P0VMI1_ORYSJ</name>
<feature type="non-terminal residue" evidence="2">
    <location>
        <position position="1"/>
    </location>
</feature>
<dbReference type="PaxDb" id="39947-A0A0P0VMI1"/>
<feature type="compositionally biased region" description="Basic and acidic residues" evidence="1">
    <location>
        <begin position="20"/>
        <end position="35"/>
    </location>
</feature>
<evidence type="ECO:0000313" key="2">
    <source>
        <dbReference type="EMBL" id="BAS80124.1"/>
    </source>
</evidence>
<accession>A0A0P0VMI1</accession>
<protein>
    <submittedName>
        <fullName evidence="2">Os02g0658651 protein</fullName>
    </submittedName>
</protein>
<feature type="non-terminal residue" evidence="2">
    <location>
        <position position="114"/>
    </location>
</feature>
<reference evidence="2 3" key="2">
    <citation type="journal article" date="2013" name="Plant Cell Physiol.">
        <title>Rice Annotation Project Database (RAP-DB): an integrative and interactive database for rice genomics.</title>
        <authorList>
            <person name="Sakai H."/>
            <person name="Lee S.S."/>
            <person name="Tanaka T."/>
            <person name="Numa H."/>
            <person name="Kim J."/>
            <person name="Kawahara Y."/>
            <person name="Wakimoto H."/>
            <person name="Yang C.C."/>
            <person name="Iwamoto M."/>
            <person name="Abe T."/>
            <person name="Yamada Y."/>
            <person name="Muto A."/>
            <person name="Inokuchi H."/>
            <person name="Ikemura T."/>
            <person name="Matsumoto T."/>
            <person name="Sasaki T."/>
            <person name="Itoh T."/>
        </authorList>
    </citation>
    <scope>NUCLEOTIDE SEQUENCE [LARGE SCALE GENOMIC DNA]</scope>
    <source>
        <strain evidence="3">cv. Nipponbare</strain>
    </source>
</reference>
<organism evidence="2 3">
    <name type="scientific">Oryza sativa subsp. japonica</name>
    <name type="common">Rice</name>
    <dbReference type="NCBI Taxonomy" id="39947"/>
    <lineage>
        <taxon>Eukaryota</taxon>
        <taxon>Viridiplantae</taxon>
        <taxon>Streptophyta</taxon>
        <taxon>Embryophyta</taxon>
        <taxon>Tracheophyta</taxon>
        <taxon>Spermatophyta</taxon>
        <taxon>Magnoliopsida</taxon>
        <taxon>Liliopsida</taxon>
        <taxon>Poales</taxon>
        <taxon>Poaceae</taxon>
        <taxon>BOP clade</taxon>
        <taxon>Oryzoideae</taxon>
        <taxon>Oryzeae</taxon>
        <taxon>Oryzinae</taxon>
        <taxon>Oryza</taxon>
        <taxon>Oryza sativa</taxon>
    </lineage>
</organism>
<gene>
    <name evidence="2" type="ordered locus">Os02g0658651</name>
    <name evidence="2" type="ORF">OSNPB_020658651</name>
</gene>
<proteinExistence type="predicted"/>
<keyword evidence="3" id="KW-1185">Reference proteome</keyword>
<dbReference type="Gramene" id="Os02t0658651-00">
    <property type="protein sequence ID" value="Os02t0658651-00"/>
    <property type="gene ID" value="Os02g0658651"/>
</dbReference>
<dbReference type="InParanoid" id="A0A0P0VMI1"/>
<feature type="region of interest" description="Disordered" evidence="1">
    <location>
        <begin position="1"/>
        <end position="43"/>
    </location>
</feature>
<dbReference type="Proteomes" id="UP000059680">
    <property type="component" value="Chromosome 2"/>
</dbReference>
<reference evidence="3" key="1">
    <citation type="journal article" date="2005" name="Nature">
        <title>The map-based sequence of the rice genome.</title>
        <authorList>
            <consortium name="International rice genome sequencing project (IRGSP)"/>
            <person name="Matsumoto T."/>
            <person name="Wu J."/>
            <person name="Kanamori H."/>
            <person name="Katayose Y."/>
            <person name="Fujisawa M."/>
            <person name="Namiki N."/>
            <person name="Mizuno H."/>
            <person name="Yamamoto K."/>
            <person name="Antonio B.A."/>
            <person name="Baba T."/>
            <person name="Sakata K."/>
            <person name="Nagamura Y."/>
            <person name="Aoki H."/>
            <person name="Arikawa K."/>
            <person name="Arita K."/>
            <person name="Bito T."/>
            <person name="Chiden Y."/>
            <person name="Fujitsuka N."/>
            <person name="Fukunaka R."/>
            <person name="Hamada M."/>
            <person name="Harada C."/>
            <person name="Hayashi A."/>
            <person name="Hijishita S."/>
            <person name="Honda M."/>
            <person name="Hosokawa S."/>
            <person name="Ichikawa Y."/>
            <person name="Idonuma A."/>
            <person name="Iijima M."/>
            <person name="Ikeda M."/>
            <person name="Ikeno M."/>
            <person name="Ito K."/>
            <person name="Ito S."/>
            <person name="Ito T."/>
            <person name="Ito Y."/>
            <person name="Ito Y."/>
            <person name="Iwabuchi A."/>
            <person name="Kamiya K."/>
            <person name="Karasawa W."/>
            <person name="Kurita K."/>
            <person name="Katagiri S."/>
            <person name="Kikuta A."/>
            <person name="Kobayashi H."/>
            <person name="Kobayashi N."/>
            <person name="Machita K."/>
            <person name="Maehara T."/>
            <person name="Masukawa M."/>
            <person name="Mizubayashi T."/>
            <person name="Mukai Y."/>
            <person name="Nagasaki H."/>
            <person name="Nagata Y."/>
            <person name="Naito S."/>
            <person name="Nakashima M."/>
            <person name="Nakama Y."/>
            <person name="Nakamichi Y."/>
            <person name="Nakamura M."/>
            <person name="Meguro A."/>
            <person name="Negishi M."/>
            <person name="Ohta I."/>
            <person name="Ohta T."/>
            <person name="Okamoto M."/>
            <person name="Ono N."/>
            <person name="Saji S."/>
            <person name="Sakaguchi M."/>
            <person name="Sakai K."/>
            <person name="Shibata M."/>
            <person name="Shimokawa T."/>
            <person name="Song J."/>
            <person name="Takazaki Y."/>
            <person name="Terasawa K."/>
            <person name="Tsugane M."/>
            <person name="Tsuji K."/>
            <person name="Ueda S."/>
            <person name="Waki K."/>
            <person name="Yamagata H."/>
            <person name="Yamamoto M."/>
            <person name="Yamamoto S."/>
            <person name="Yamane H."/>
            <person name="Yoshiki S."/>
            <person name="Yoshihara R."/>
            <person name="Yukawa K."/>
            <person name="Zhong H."/>
            <person name="Yano M."/>
            <person name="Yuan Q."/>
            <person name="Ouyang S."/>
            <person name="Liu J."/>
            <person name="Jones K.M."/>
            <person name="Gansberger K."/>
            <person name="Moffat K."/>
            <person name="Hill J."/>
            <person name="Bera J."/>
            <person name="Fadrosh D."/>
            <person name="Jin S."/>
            <person name="Johri S."/>
            <person name="Kim M."/>
            <person name="Overton L."/>
            <person name="Reardon M."/>
            <person name="Tsitrin T."/>
            <person name="Vuong H."/>
            <person name="Weaver B."/>
            <person name="Ciecko A."/>
            <person name="Tallon L."/>
            <person name="Jackson J."/>
            <person name="Pai G."/>
            <person name="Aken S.V."/>
            <person name="Utterback T."/>
            <person name="Reidmuller S."/>
            <person name="Feldblyum T."/>
            <person name="Hsiao J."/>
            <person name="Zismann V."/>
            <person name="Iobst S."/>
            <person name="de Vazeille A.R."/>
            <person name="Buell C.R."/>
            <person name="Ying K."/>
            <person name="Li Y."/>
            <person name="Lu T."/>
            <person name="Huang Y."/>
            <person name="Zhao Q."/>
            <person name="Feng Q."/>
            <person name="Zhang L."/>
            <person name="Zhu J."/>
            <person name="Weng Q."/>
            <person name="Mu J."/>
            <person name="Lu Y."/>
            <person name="Fan D."/>
            <person name="Liu Y."/>
            <person name="Guan J."/>
            <person name="Zhang Y."/>
            <person name="Yu S."/>
            <person name="Liu X."/>
            <person name="Zhang Y."/>
            <person name="Hong G."/>
            <person name="Han B."/>
            <person name="Choisne N."/>
            <person name="Demange N."/>
            <person name="Orjeda G."/>
            <person name="Samain S."/>
            <person name="Cattolico L."/>
            <person name="Pelletier E."/>
            <person name="Couloux A."/>
            <person name="Segurens B."/>
            <person name="Wincker P."/>
            <person name="D'Hont A."/>
            <person name="Scarpelli C."/>
            <person name="Weissenbach J."/>
            <person name="Salanoubat M."/>
            <person name="Quetier F."/>
            <person name="Yu Y."/>
            <person name="Kim H.R."/>
            <person name="Rambo T."/>
            <person name="Currie J."/>
            <person name="Collura K."/>
            <person name="Luo M."/>
            <person name="Yang T."/>
            <person name="Ammiraju J.S.S."/>
            <person name="Engler F."/>
            <person name="Soderlund C."/>
            <person name="Wing R.A."/>
            <person name="Palmer L.E."/>
            <person name="de la Bastide M."/>
            <person name="Spiegel L."/>
            <person name="Nascimento L."/>
            <person name="Zutavern T."/>
            <person name="O'Shaughnessy A."/>
            <person name="Dike S."/>
            <person name="Dedhia N."/>
            <person name="Preston R."/>
            <person name="Balija V."/>
            <person name="McCombie W.R."/>
            <person name="Chow T."/>
            <person name="Chen H."/>
            <person name="Chung M."/>
            <person name="Chen C."/>
            <person name="Shaw J."/>
            <person name="Wu H."/>
            <person name="Hsiao K."/>
            <person name="Chao Y."/>
            <person name="Chu M."/>
            <person name="Cheng C."/>
            <person name="Hour A."/>
            <person name="Lee P."/>
            <person name="Lin S."/>
            <person name="Lin Y."/>
            <person name="Liou J."/>
            <person name="Liu S."/>
            <person name="Hsing Y."/>
            <person name="Raghuvanshi S."/>
            <person name="Mohanty A."/>
            <person name="Bharti A.K."/>
            <person name="Gaur A."/>
            <person name="Gupta V."/>
            <person name="Kumar D."/>
            <person name="Ravi V."/>
            <person name="Vij S."/>
            <person name="Kapur A."/>
            <person name="Khurana P."/>
            <person name="Khurana P."/>
            <person name="Khurana J.P."/>
            <person name="Tyagi A.K."/>
            <person name="Gaikwad K."/>
            <person name="Singh A."/>
            <person name="Dalal V."/>
            <person name="Srivastava S."/>
            <person name="Dixit A."/>
            <person name="Pal A.K."/>
            <person name="Ghazi I.A."/>
            <person name="Yadav M."/>
            <person name="Pandit A."/>
            <person name="Bhargava A."/>
            <person name="Sureshbabu K."/>
            <person name="Batra K."/>
            <person name="Sharma T.R."/>
            <person name="Mohapatra T."/>
            <person name="Singh N.K."/>
            <person name="Messing J."/>
            <person name="Nelson A.B."/>
            <person name="Fuks G."/>
            <person name="Kavchok S."/>
            <person name="Keizer G."/>
            <person name="Linton E."/>
            <person name="Llaca V."/>
            <person name="Song R."/>
            <person name="Tanyolac B."/>
            <person name="Young S."/>
            <person name="Ho-Il K."/>
            <person name="Hahn J.H."/>
            <person name="Sangsakoo G."/>
            <person name="Vanavichit A."/>
            <person name="de Mattos Luiz.A.T."/>
            <person name="Zimmer P.D."/>
            <person name="Malone G."/>
            <person name="Dellagostin O."/>
            <person name="de Oliveira A.C."/>
            <person name="Bevan M."/>
            <person name="Bancroft I."/>
            <person name="Minx P."/>
            <person name="Cordum H."/>
            <person name="Wilson R."/>
            <person name="Cheng Z."/>
            <person name="Jin W."/>
            <person name="Jiang J."/>
            <person name="Leong S.A."/>
            <person name="Iwama H."/>
            <person name="Gojobori T."/>
            <person name="Itoh T."/>
            <person name="Niimura Y."/>
            <person name="Fujii Y."/>
            <person name="Habara T."/>
            <person name="Sakai H."/>
            <person name="Sato Y."/>
            <person name="Wilson G."/>
            <person name="Kumar K."/>
            <person name="McCouch S."/>
            <person name="Juretic N."/>
            <person name="Hoen D."/>
            <person name="Wright S."/>
            <person name="Bruskiewich R."/>
            <person name="Bureau T."/>
            <person name="Miyao A."/>
            <person name="Hirochika H."/>
            <person name="Nishikawa T."/>
            <person name="Kadowaki K."/>
            <person name="Sugiura M."/>
            <person name="Burr B."/>
            <person name="Sasaki T."/>
        </authorList>
    </citation>
    <scope>NUCLEOTIDE SEQUENCE [LARGE SCALE GENOMIC DNA]</scope>
    <source>
        <strain evidence="3">cv. Nipponbare</strain>
    </source>
</reference>